<evidence type="ECO:0000313" key="1">
    <source>
        <dbReference type="EMBL" id="GFO00619.1"/>
    </source>
</evidence>
<reference evidence="1 2" key="1">
    <citation type="journal article" date="2021" name="Elife">
        <title>Chloroplast acquisition without the gene transfer in kleptoplastic sea slugs, Plakobranchus ocellatus.</title>
        <authorList>
            <person name="Maeda T."/>
            <person name="Takahashi S."/>
            <person name="Yoshida T."/>
            <person name="Shimamura S."/>
            <person name="Takaki Y."/>
            <person name="Nagai Y."/>
            <person name="Toyoda A."/>
            <person name="Suzuki Y."/>
            <person name="Arimoto A."/>
            <person name="Ishii H."/>
            <person name="Satoh N."/>
            <person name="Nishiyama T."/>
            <person name="Hasebe M."/>
            <person name="Maruyama T."/>
            <person name="Minagawa J."/>
            <person name="Obokata J."/>
            <person name="Shigenobu S."/>
        </authorList>
    </citation>
    <scope>NUCLEOTIDE SEQUENCE [LARGE SCALE GENOMIC DNA]</scope>
</reference>
<gene>
    <name evidence="1" type="ORF">PoB_002712400</name>
</gene>
<organism evidence="1 2">
    <name type="scientific">Plakobranchus ocellatus</name>
    <dbReference type="NCBI Taxonomy" id="259542"/>
    <lineage>
        <taxon>Eukaryota</taxon>
        <taxon>Metazoa</taxon>
        <taxon>Spiralia</taxon>
        <taxon>Lophotrochozoa</taxon>
        <taxon>Mollusca</taxon>
        <taxon>Gastropoda</taxon>
        <taxon>Heterobranchia</taxon>
        <taxon>Euthyneura</taxon>
        <taxon>Panpulmonata</taxon>
        <taxon>Sacoglossa</taxon>
        <taxon>Placobranchoidea</taxon>
        <taxon>Plakobranchidae</taxon>
        <taxon>Plakobranchus</taxon>
    </lineage>
</organism>
<evidence type="ECO:0000313" key="2">
    <source>
        <dbReference type="Proteomes" id="UP000735302"/>
    </source>
</evidence>
<name>A0AAV3ZZ51_9GAST</name>
<sequence>MFHDGFHHANKSRSAGRGTGFKCFTFKDHQLLKSYSDGKGAKAAGGRCHLQLKTRDLGERPGPPPLYHQTLHSLADFAPGPADPVSACSAMSGHADNVVIHCPLNLRQRSQAERERYIKKKFRLD</sequence>
<keyword evidence="2" id="KW-1185">Reference proteome</keyword>
<dbReference type="EMBL" id="BLXT01003136">
    <property type="protein sequence ID" value="GFO00619.1"/>
    <property type="molecule type" value="Genomic_DNA"/>
</dbReference>
<protein>
    <submittedName>
        <fullName evidence="1">Uncharacterized protein</fullName>
    </submittedName>
</protein>
<comment type="caution">
    <text evidence="1">The sequence shown here is derived from an EMBL/GenBank/DDBJ whole genome shotgun (WGS) entry which is preliminary data.</text>
</comment>
<proteinExistence type="predicted"/>
<accession>A0AAV3ZZ51</accession>
<dbReference type="Proteomes" id="UP000735302">
    <property type="component" value="Unassembled WGS sequence"/>
</dbReference>
<dbReference type="AlphaFoldDB" id="A0AAV3ZZ51"/>